<dbReference type="Pfam" id="PF00293">
    <property type="entry name" value="NUDIX"/>
    <property type="match status" value="1"/>
</dbReference>
<comment type="caution">
    <text evidence="7">The sequence shown here is derived from an EMBL/GenBank/DDBJ whole genome shotgun (WGS) entry which is preliminary data.</text>
</comment>
<dbReference type="InterPro" id="IPR000086">
    <property type="entry name" value="NUDIX_hydrolase_dom"/>
</dbReference>
<feature type="domain" description="Nudix hydrolase" evidence="6">
    <location>
        <begin position="3"/>
        <end position="131"/>
    </location>
</feature>
<evidence type="ECO:0000256" key="3">
    <source>
        <dbReference type="ARBA" id="ARBA00022723"/>
    </source>
</evidence>
<comment type="cofactor">
    <cofactor evidence="1">
        <name>Mg(2+)</name>
        <dbReference type="ChEBI" id="CHEBI:18420"/>
    </cofactor>
</comment>
<evidence type="ECO:0000256" key="1">
    <source>
        <dbReference type="ARBA" id="ARBA00001946"/>
    </source>
</evidence>
<reference evidence="8" key="1">
    <citation type="journal article" date="2019" name="Int. J. Syst. Evol. Microbiol.">
        <title>The Global Catalogue of Microorganisms (GCM) 10K type strain sequencing project: providing services to taxonomists for standard genome sequencing and annotation.</title>
        <authorList>
            <consortium name="The Broad Institute Genomics Platform"/>
            <consortium name="The Broad Institute Genome Sequencing Center for Infectious Disease"/>
            <person name="Wu L."/>
            <person name="Ma J."/>
        </authorList>
    </citation>
    <scope>NUCLEOTIDE SEQUENCE [LARGE SCALE GENOMIC DNA]</scope>
    <source>
        <strain evidence="8">JCM 14370</strain>
    </source>
</reference>
<dbReference type="InterPro" id="IPR020084">
    <property type="entry name" value="NUDIX_hydrolase_CS"/>
</dbReference>
<name>A0ABQ2D006_9DEIO</name>
<comment type="similarity">
    <text evidence="2">Belongs to the Nudix hydrolase family.</text>
</comment>
<evidence type="ECO:0000256" key="4">
    <source>
        <dbReference type="ARBA" id="ARBA00022801"/>
    </source>
</evidence>
<keyword evidence="5" id="KW-0460">Magnesium</keyword>
<dbReference type="SUPFAM" id="SSF55811">
    <property type="entry name" value="Nudix"/>
    <property type="match status" value="1"/>
</dbReference>
<dbReference type="PROSITE" id="PS51462">
    <property type="entry name" value="NUDIX"/>
    <property type="match status" value="1"/>
</dbReference>
<evidence type="ECO:0000256" key="5">
    <source>
        <dbReference type="ARBA" id="ARBA00022842"/>
    </source>
</evidence>
<evidence type="ECO:0000256" key="2">
    <source>
        <dbReference type="ARBA" id="ARBA00005582"/>
    </source>
</evidence>
<protein>
    <recommendedName>
        <fullName evidence="6">Nudix hydrolase domain-containing protein</fullName>
    </recommendedName>
</protein>
<dbReference type="RefSeq" id="WP_189003022.1">
    <property type="nucleotide sequence ID" value="NZ_BMOD01000008.1"/>
</dbReference>
<keyword evidence="3" id="KW-0479">Metal-binding</keyword>
<keyword evidence="4" id="KW-0378">Hydrolase</keyword>
<dbReference type="InterPro" id="IPR015797">
    <property type="entry name" value="NUDIX_hydrolase-like_dom_sf"/>
</dbReference>
<dbReference type="PANTHER" id="PTHR43758">
    <property type="entry name" value="7,8-DIHYDRO-8-OXOGUANINE TRIPHOSPHATASE"/>
    <property type="match status" value="1"/>
</dbReference>
<dbReference type="Proteomes" id="UP000632222">
    <property type="component" value="Unassembled WGS sequence"/>
</dbReference>
<dbReference type="PANTHER" id="PTHR43758:SF2">
    <property type="entry name" value="OXIDIZED PURINE NUCLEOSIDE TRIPHOSPHATE HYDROLASE"/>
    <property type="match status" value="1"/>
</dbReference>
<keyword evidence="8" id="KW-1185">Reference proteome</keyword>
<accession>A0ABQ2D006</accession>
<dbReference type="PROSITE" id="PS00893">
    <property type="entry name" value="NUDIX_BOX"/>
    <property type="match status" value="1"/>
</dbReference>
<evidence type="ECO:0000313" key="7">
    <source>
        <dbReference type="EMBL" id="GGJ37885.1"/>
    </source>
</evidence>
<sequence length="139" mass="15364">MKTLKNNAVLVLHLPDGKHIIVQDRRGYKPPLWGYFGGGLEAGETPLQAILREIREELDLHLQSEDVELWGCCTGETQHMMYTIHVFGHAFSGDPAALTVLEGAGLDVVIPQEMLTRCEEGGPDEAITKLVMEKLPSQT</sequence>
<evidence type="ECO:0000259" key="6">
    <source>
        <dbReference type="PROSITE" id="PS51462"/>
    </source>
</evidence>
<evidence type="ECO:0000313" key="8">
    <source>
        <dbReference type="Proteomes" id="UP000632222"/>
    </source>
</evidence>
<gene>
    <name evidence="7" type="ORF">GCM10008938_24970</name>
</gene>
<dbReference type="Gene3D" id="3.90.79.10">
    <property type="entry name" value="Nucleoside Triphosphate Pyrophosphohydrolase"/>
    <property type="match status" value="1"/>
</dbReference>
<organism evidence="7 8">
    <name type="scientific">Deinococcus roseus</name>
    <dbReference type="NCBI Taxonomy" id="392414"/>
    <lineage>
        <taxon>Bacteria</taxon>
        <taxon>Thermotogati</taxon>
        <taxon>Deinococcota</taxon>
        <taxon>Deinococci</taxon>
        <taxon>Deinococcales</taxon>
        <taxon>Deinococcaceae</taxon>
        <taxon>Deinococcus</taxon>
    </lineage>
</organism>
<dbReference type="EMBL" id="BMOD01000008">
    <property type="protein sequence ID" value="GGJ37885.1"/>
    <property type="molecule type" value="Genomic_DNA"/>
</dbReference>
<proteinExistence type="inferred from homology"/>